<feature type="chain" id="PRO_5036505735" evidence="2">
    <location>
        <begin position="23"/>
        <end position="679"/>
    </location>
</feature>
<dbReference type="EMBL" id="BMAV01019991">
    <property type="protein sequence ID" value="GFY73331.1"/>
    <property type="molecule type" value="Genomic_DNA"/>
</dbReference>
<feature type="domain" description="TMEM62 C-terminal" evidence="5">
    <location>
        <begin position="444"/>
        <end position="563"/>
    </location>
</feature>
<protein>
    <submittedName>
        <fullName evidence="6">Transmembrane protein 62</fullName>
    </submittedName>
</protein>
<evidence type="ECO:0000256" key="2">
    <source>
        <dbReference type="SAM" id="SignalP"/>
    </source>
</evidence>
<dbReference type="Gene3D" id="3.60.21.10">
    <property type="match status" value="1"/>
</dbReference>
<feature type="transmembrane region" description="Helical" evidence="1">
    <location>
        <begin position="549"/>
        <end position="570"/>
    </location>
</feature>
<feature type="transmembrane region" description="Helical" evidence="1">
    <location>
        <begin position="485"/>
        <end position="510"/>
    </location>
</feature>
<feature type="transmembrane region" description="Helical" evidence="1">
    <location>
        <begin position="444"/>
        <end position="464"/>
    </location>
</feature>
<evidence type="ECO:0000259" key="4">
    <source>
        <dbReference type="Pfam" id="PF24384"/>
    </source>
</evidence>
<dbReference type="AlphaFoldDB" id="A0A8X6YI35"/>
<dbReference type="InterPro" id="IPR029052">
    <property type="entry name" value="Metallo-depent_PP-like"/>
</dbReference>
<reference evidence="6" key="1">
    <citation type="submission" date="2020-08" db="EMBL/GenBank/DDBJ databases">
        <title>Multicomponent nature underlies the extraordinary mechanical properties of spider dragline silk.</title>
        <authorList>
            <person name="Kono N."/>
            <person name="Nakamura H."/>
            <person name="Mori M."/>
            <person name="Yoshida Y."/>
            <person name="Ohtoshi R."/>
            <person name="Malay A.D."/>
            <person name="Moran D.A.P."/>
            <person name="Tomita M."/>
            <person name="Numata K."/>
            <person name="Arakawa K."/>
        </authorList>
    </citation>
    <scope>NUCLEOTIDE SEQUENCE</scope>
</reference>
<feature type="transmembrane region" description="Helical" evidence="1">
    <location>
        <begin position="616"/>
        <end position="636"/>
    </location>
</feature>
<evidence type="ECO:0000259" key="3">
    <source>
        <dbReference type="Pfam" id="PF00149"/>
    </source>
</evidence>
<evidence type="ECO:0000259" key="5">
    <source>
        <dbReference type="Pfam" id="PF24394"/>
    </source>
</evidence>
<keyword evidence="1" id="KW-0472">Membrane</keyword>
<dbReference type="GO" id="GO:0016787">
    <property type="term" value="F:hydrolase activity"/>
    <property type="evidence" value="ECO:0007669"/>
    <property type="project" value="InterPro"/>
</dbReference>
<dbReference type="InterPro" id="IPR004843">
    <property type="entry name" value="Calcineurin-like_PHP"/>
</dbReference>
<gene>
    <name evidence="6" type="primary">Tmem62</name>
    <name evidence="6" type="ORF">TNIN_373741</name>
</gene>
<feature type="domain" description="TMEM62 Ig-like" evidence="4">
    <location>
        <begin position="320"/>
        <end position="423"/>
    </location>
</feature>
<feature type="signal peptide" evidence="2">
    <location>
        <begin position="1"/>
        <end position="22"/>
    </location>
</feature>
<comment type="caution">
    <text evidence="6">The sequence shown here is derived from an EMBL/GenBank/DDBJ whole genome shotgun (WGS) entry which is preliminary data.</text>
</comment>
<evidence type="ECO:0000313" key="6">
    <source>
        <dbReference type="EMBL" id="GFY73331.1"/>
    </source>
</evidence>
<feature type="domain" description="Calcineurin-like phosphoesterase" evidence="3">
    <location>
        <begin position="57"/>
        <end position="271"/>
    </location>
</feature>
<keyword evidence="7" id="KW-1185">Reference proteome</keyword>
<feature type="transmembrane region" description="Helical" evidence="1">
    <location>
        <begin position="590"/>
        <end position="609"/>
    </location>
</feature>
<keyword evidence="2" id="KW-0732">Signal</keyword>
<dbReference type="OrthoDB" id="27234at2759"/>
<dbReference type="Pfam" id="PF24384">
    <property type="entry name" value="Ig_TMM62"/>
    <property type="match status" value="1"/>
</dbReference>
<keyword evidence="1" id="KW-1133">Transmembrane helix</keyword>
<keyword evidence="1 6" id="KW-0812">Transmembrane</keyword>
<accession>A0A8X6YI35</accession>
<dbReference type="Proteomes" id="UP000886998">
    <property type="component" value="Unassembled WGS sequence"/>
</dbReference>
<dbReference type="PANTHER" id="PTHR14795:SF0">
    <property type="entry name" value="TRANSMEMBRANE PROTEIN 62"/>
    <property type="match status" value="1"/>
</dbReference>
<evidence type="ECO:0000313" key="7">
    <source>
        <dbReference type="Proteomes" id="UP000886998"/>
    </source>
</evidence>
<organism evidence="6 7">
    <name type="scientific">Trichonephila inaurata madagascariensis</name>
    <dbReference type="NCBI Taxonomy" id="2747483"/>
    <lineage>
        <taxon>Eukaryota</taxon>
        <taxon>Metazoa</taxon>
        <taxon>Ecdysozoa</taxon>
        <taxon>Arthropoda</taxon>
        <taxon>Chelicerata</taxon>
        <taxon>Arachnida</taxon>
        <taxon>Araneae</taxon>
        <taxon>Araneomorphae</taxon>
        <taxon>Entelegynae</taxon>
        <taxon>Araneoidea</taxon>
        <taxon>Nephilidae</taxon>
        <taxon>Trichonephila</taxon>
        <taxon>Trichonephila inaurata</taxon>
    </lineage>
</organism>
<name>A0A8X6YI35_9ARAC</name>
<proteinExistence type="predicted"/>
<dbReference type="Pfam" id="PF00149">
    <property type="entry name" value="Metallophos"/>
    <property type="match status" value="1"/>
</dbReference>
<sequence>MSLSKITLFVLATLAVISTLVAKLQNIVYISNDVEYDDIKKEFQDDLYPDGRLQHLMWFLQISDLHLSLFKDQSRGSDLKKFCSDTVSVIQPSVVLATGDLVDARTADLLGSRQYVEEWRMYQEILYDTGVTANTTWLDIRGNHVIMRDHVVVFSNFIGGNQTIVVSSWPVLLHSSYGYESDDTKDVLFILNLILMHIKSNEAQMPSIGCDSLEILSEDEYSHIQELTKDSKGNMTIWFGHYPTSTIVAPHPGVRELMRGTGPYLCGHLHTLGGIVPEMYTLQSTGALELELADWKENRKYRICAVDHGIFSFVDNYLEDWPLILVTNPKDALMLMPAIEPLYRILKSTHIRVLIFSPHPIELAKVKIDDGAWSALKLAEPPLYVSPWEPLKYMEGLHEMTIYAKDIKGNEKTISHQFSLDGSRPTFPLGARLALMGHISVGQAIFGVTLLITLLPLCIMKIYLCFGKGEGIKTKSERGFCRRMLFKLSLLASVEIVFWPVVIVALYVAIGPWFIGYIIDDHIGVCFVWGIFLAGTFLPGGLTYFAGTLYLLTFYIPFILCLSNCLYLQYKSITDGRQKPCSLYFYICRHFLMLSFISWQALWAVVYFFSYGSMAFFLGFTHTWSIIMALILWRIVFTLPESKLISIGRPKQVVGTPLLPSSLTNKHLGQPLEELTSPS</sequence>
<dbReference type="SUPFAM" id="SSF56300">
    <property type="entry name" value="Metallo-dependent phosphatases"/>
    <property type="match status" value="1"/>
</dbReference>
<dbReference type="InterPro" id="IPR056230">
    <property type="entry name" value="TMEM62_C"/>
</dbReference>
<evidence type="ECO:0000256" key="1">
    <source>
        <dbReference type="SAM" id="Phobius"/>
    </source>
</evidence>
<dbReference type="Pfam" id="PF24394">
    <property type="entry name" value="TMEM62_C"/>
    <property type="match status" value="1"/>
</dbReference>
<dbReference type="PANTHER" id="PTHR14795">
    <property type="entry name" value="HELICASE RELATED"/>
    <property type="match status" value="1"/>
</dbReference>
<dbReference type="InterPro" id="IPR056229">
    <property type="entry name" value="Ig_TMM62"/>
</dbReference>